<keyword evidence="2" id="KW-1185">Reference proteome</keyword>
<dbReference type="Proteomes" id="UP000035680">
    <property type="component" value="Unassembled WGS sequence"/>
</dbReference>
<keyword evidence="1" id="KW-1133">Transmembrane helix</keyword>
<keyword evidence="1" id="KW-0812">Transmembrane</keyword>
<reference evidence="3" key="2">
    <citation type="submission" date="2015-08" db="UniProtKB">
        <authorList>
            <consortium name="WormBaseParasite"/>
        </authorList>
    </citation>
    <scope>IDENTIFICATION</scope>
</reference>
<keyword evidence="1" id="KW-0472">Membrane</keyword>
<evidence type="ECO:0000313" key="2">
    <source>
        <dbReference type="Proteomes" id="UP000035680"/>
    </source>
</evidence>
<dbReference type="STRING" id="75913.A0A0K0G1V0"/>
<sequence>MGLSKIFFFLPRRVETFLNFLLILLISVFVFLIIINIFDVSPASSNRFSRDILKRLNKHNGKNNDILHVRPDYSIPRHGPGENGKAVYLTESEEKLAKEELKTWFMNMQAK</sequence>
<dbReference type="AlphaFoldDB" id="A0A0K0G1V0"/>
<evidence type="ECO:0000256" key="1">
    <source>
        <dbReference type="SAM" id="Phobius"/>
    </source>
</evidence>
<reference evidence="2" key="1">
    <citation type="submission" date="2014-07" db="EMBL/GenBank/DDBJ databases">
        <authorList>
            <person name="Martin A.A"/>
            <person name="De Silva N."/>
        </authorList>
    </citation>
    <scope>NUCLEOTIDE SEQUENCE</scope>
</reference>
<feature type="transmembrane region" description="Helical" evidence="1">
    <location>
        <begin position="20"/>
        <end position="40"/>
    </location>
</feature>
<proteinExistence type="predicted"/>
<organism evidence="2 3">
    <name type="scientific">Strongyloides venezuelensis</name>
    <name type="common">Threadworm</name>
    <dbReference type="NCBI Taxonomy" id="75913"/>
    <lineage>
        <taxon>Eukaryota</taxon>
        <taxon>Metazoa</taxon>
        <taxon>Ecdysozoa</taxon>
        <taxon>Nematoda</taxon>
        <taxon>Chromadorea</taxon>
        <taxon>Rhabditida</taxon>
        <taxon>Tylenchina</taxon>
        <taxon>Panagrolaimomorpha</taxon>
        <taxon>Strongyloidoidea</taxon>
        <taxon>Strongyloididae</taxon>
        <taxon>Strongyloides</taxon>
    </lineage>
</organism>
<protein>
    <submittedName>
        <fullName evidence="3">Uncharacterized protein</fullName>
    </submittedName>
</protein>
<accession>A0A0K0G1V0</accession>
<name>A0A0K0G1V0_STRVS</name>
<evidence type="ECO:0000313" key="3">
    <source>
        <dbReference type="WBParaSite" id="SVE_1869300.1"/>
    </source>
</evidence>
<dbReference type="WBParaSite" id="SVE_1869300.1">
    <property type="protein sequence ID" value="SVE_1869300.1"/>
    <property type="gene ID" value="SVE_1869300"/>
</dbReference>